<feature type="region of interest" description="Disordered" evidence="8">
    <location>
        <begin position="1"/>
        <end position="116"/>
    </location>
</feature>
<reference evidence="11 12" key="1">
    <citation type="submission" date="2015-03" db="EMBL/GenBank/DDBJ databases">
        <title>Genomics and transcriptomics of the oil-accumulating basidiomycete yeast T. oleaginosus allow insights into substrate utilization and the diverse evolutionary trajectories of mating systems in fungi.</title>
        <authorList>
            <consortium name="DOE Joint Genome Institute"/>
            <person name="Kourist R."/>
            <person name="Kracht O."/>
            <person name="Bracharz F."/>
            <person name="Lipzen A."/>
            <person name="Nolan M."/>
            <person name="Ohm R."/>
            <person name="Grigoriev I."/>
            <person name="Sun S."/>
            <person name="Heitman J."/>
            <person name="Bruck T."/>
            <person name="Nowrousian M."/>
        </authorList>
    </citation>
    <scope>NUCLEOTIDE SEQUENCE [LARGE SCALE GENOMIC DNA]</scope>
    <source>
        <strain evidence="11 12">IBC0246</strain>
    </source>
</reference>
<dbReference type="PANTHER" id="PTHR45755:SF4">
    <property type="entry name" value="ZINC TRANSPORTER 7"/>
    <property type="match status" value="1"/>
</dbReference>
<dbReference type="STRING" id="879819.A0A0J0XGT9"/>
<evidence type="ECO:0000256" key="7">
    <source>
        <dbReference type="ARBA" id="ARBA00023136"/>
    </source>
</evidence>
<accession>A0A0J0XGT9</accession>
<feature type="transmembrane region" description="Helical" evidence="9">
    <location>
        <begin position="525"/>
        <end position="551"/>
    </location>
</feature>
<evidence type="ECO:0000256" key="6">
    <source>
        <dbReference type="ARBA" id="ARBA00023065"/>
    </source>
</evidence>
<evidence type="ECO:0000313" key="11">
    <source>
        <dbReference type="EMBL" id="KLT40247.1"/>
    </source>
</evidence>
<dbReference type="EMBL" id="KQ087238">
    <property type="protein sequence ID" value="KLT40247.1"/>
    <property type="molecule type" value="Genomic_DNA"/>
</dbReference>
<proteinExistence type="inferred from homology"/>
<evidence type="ECO:0000256" key="1">
    <source>
        <dbReference type="ARBA" id="ARBA00004141"/>
    </source>
</evidence>
<sequence length="706" mass="75673">MTPPRPPTDGRDDTQDVFVGAPPPSVTTIHAPLPRRMSKPPPPPIFVRTATDAGARPDLFDQEDDRAEAQEAEDTVPDLNDLPPTPNKRHSLNFDHPVTPTRMDGQRSPASPSWAPLEMSPQAQLREFGASPRARPPTWHHMDRPASWHRNSLEVPAFYVAPSPQEKPTRAFEPTPQHGLHARNLSAYFPHPGVPARAPSPTPAQPAGDSVIPDADKSAFGAGADYAAPPPVEEATERPRTSKRRGHHHRHSLSHNFFSFLDPTQTNPHAATPPSDAGPTIPINLSPADDKPHPVPMDVASSPATLSPLPPGKKDPQAQALVSFAVIEAVLGVGLWVEGQMSGWRCLTAVGYLVVFDAMGMGVNLFARTDRLGWRSLRRPYGSSRVTSMLCFSQSVFLIFAAVYIAKEAVEQVVLGASAHDHAAASGHSHGHHDHGSGDERPFPQLLLLLASVATLFSGAVLANHSRLVDATGPLFLPPWYLANSVVRDNGFLSNPFTLSIAGTCALLFLASLVVPTASLSSLDAIASLVLAFLTASLAHPPAVAFAHVLLQTAPPASSSQMKALRRALRDVADDRRVLGLGTLRCWTINAGKMEPEAMTTSSAPPSRRGSFTAIRPSVSTISPSTQAFTDSPRASQDIVAQLTREGDTDAPLVVTLVVHVHPETSDSEILEVTRVSWSKLSSAISCRQSAGEVSVQVRRGWEGAQ</sequence>
<feature type="transmembrane region" description="Helical" evidence="9">
    <location>
        <begin position="497"/>
        <end position="519"/>
    </location>
</feature>
<feature type="transmembrane region" description="Helical" evidence="9">
    <location>
        <begin position="349"/>
        <end position="367"/>
    </location>
</feature>
<dbReference type="RefSeq" id="XP_018276738.1">
    <property type="nucleotide sequence ID" value="XM_018423974.1"/>
</dbReference>
<dbReference type="AlphaFoldDB" id="A0A0J0XGT9"/>
<dbReference type="SUPFAM" id="SSF161111">
    <property type="entry name" value="Cation efflux protein transmembrane domain-like"/>
    <property type="match status" value="1"/>
</dbReference>
<feature type="domain" description="Cation efflux protein transmembrane" evidence="10">
    <location>
        <begin position="322"/>
        <end position="541"/>
    </location>
</feature>
<feature type="compositionally biased region" description="Basic residues" evidence="8">
    <location>
        <begin position="241"/>
        <end position="253"/>
    </location>
</feature>
<feature type="transmembrane region" description="Helical" evidence="9">
    <location>
        <begin position="388"/>
        <end position="406"/>
    </location>
</feature>
<evidence type="ECO:0000313" key="12">
    <source>
        <dbReference type="Proteomes" id="UP000053611"/>
    </source>
</evidence>
<evidence type="ECO:0000256" key="4">
    <source>
        <dbReference type="ARBA" id="ARBA00022692"/>
    </source>
</evidence>
<dbReference type="OrthoDB" id="5382797at2759"/>
<name>A0A0J0XGT9_9TREE</name>
<protein>
    <recommendedName>
        <fullName evidence="10">Cation efflux protein transmembrane domain-containing protein</fullName>
    </recommendedName>
</protein>
<comment type="subcellular location">
    <subcellularLocation>
        <location evidence="1">Membrane</location>
        <topology evidence="1">Multi-pass membrane protein</topology>
    </subcellularLocation>
</comment>
<evidence type="ECO:0000256" key="8">
    <source>
        <dbReference type="SAM" id="MobiDB-lite"/>
    </source>
</evidence>
<evidence type="ECO:0000256" key="2">
    <source>
        <dbReference type="ARBA" id="ARBA00008873"/>
    </source>
</evidence>
<dbReference type="GO" id="GO:0006882">
    <property type="term" value="P:intracellular zinc ion homeostasis"/>
    <property type="evidence" value="ECO:0007669"/>
    <property type="project" value="InterPro"/>
</dbReference>
<evidence type="ECO:0000259" key="10">
    <source>
        <dbReference type="Pfam" id="PF01545"/>
    </source>
</evidence>
<keyword evidence="3" id="KW-0813">Transport</keyword>
<dbReference type="InterPro" id="IPR045316">
    <property type="entry name" value="Msc2-like"/>
</dbReference>
<organism evidence="11 12">
    <name type="scientific">Cutaneotrichosporon oleaginosum</name>
    <dbReference type="NCBI Taxonomy" id="879819"/>
    <lineage>
        <taxon>Eukaryota</taxon>
        <taxon>Fungi</taxon>
        <taxon>Dikarya</taxon>
        <taxon>Basidiomycota</taxon>
        <taxon>Agaricomycotina</taxon>
        <taxon>Tremellomycetes</taxon>
        <taxon>Trichosporonales</taxon>
        <taxon>Trichosporonaceae</taxon>
        <taxon>Cutaneotrichosporon</taxon>
    </lineage>
</organism>
<keyword evidence="5 9" id="KW-1133">Transmembrane helix</keyword>
<dbReference type="GO" id="GO:0016020">
    <property type="term" value="C:membrane"/>
    <property type="evidence" value="ECO:0007669"/>
    <property type="project" value="UniProtKB-SubCell"/>
</dbReference>
<keyword evidence="6" id="KW-0406">Ion transport</keyword>
<evidence type="ECO:0000256" key="9">
    <source>
        <dbReference type="SAM" id="Phobius"/>
    </source>
</evidence>
<gene>
    <name evidence="11" type="ORF">CC85DRAFT_287658</name>
</gene>
<keyword evidence="12" id="KW-1185">Reference proteome</keyword>
<evidence type="ECO:0000256" key="3">
    <source>
        <dbReference type="ARBA" id="ARBA00022448"/>
    </source>
</evidence>
<dbReference type="InterPro" id="IPR058533">
    <property type="entry name" value="Cation_efflux_TM"/>
</dbReference>
<feature type="region of interest" description="Disordered" evidence="8">
    <location>
        <begin position="193"/>
        <end position="293"/>
    </location>
</feature>
<keyword evidence="4 9" id="KW-0812">Transmembrane</keyword>
<dbReference type="InterPro" id="IPR027469">
    <property type="entry name" value="Cation_efflux_TMD_sf"/>
</dbReference>
<dbReference type="PANTHER" id="PTHR45755">
    <property type="match status" value="1"/>
</dbReference>
<dbReference type="Proteomes" id="UP000053611">
    <property type="component" value="Unassembled WGS sequence"/>
</dbReference>
<dbReference type="Pfam" id="PF01545">
    <property type="entry name" value="Cation_efflux"/>
    <property type="match status" value="1"/>
</dbReference>
<feature type="transmembrane region" description="Helical" evidence="9">
    <location>
        <begin position="443"/>
        <end position="463"/>
    </location>
</feature>
<dbReference type="GO" id="GO:0005385">
    <property type="term" value="F:zinc ion transmembrane transporter activity"/>
    <property type="evidence" value="ECO:0007669"/>
    <property type="project" value="InterPro"/>
</dbReference>
<keyword evidence="7 9" id="KW-0472">Membrane</keyword>
<dbReference type="GeneID" id="28984577"/>
<evidence type="ECO:0000256" key="5">
    <source>
        <dbReference type="ARBA" id="ARBA00022989"/>
    </source>
</evidence>
<comment type="similarity">
    <text evidence="2">Belongs to the cation diffusion facilitator (CDF) transporter (TC 2.A.4) family. SLC30A subfamily.</text>
</comment>
<feature type="compositionally biased region" description="Acidic residues" evidence="8">
    <location>
        <begin position="60"/>
        <end position="76"/>
    </location>
</feature>